<keyword evidence="2" id="KW-1185">Reference proteome</keyword>
<dbReference type="Pfam" id="PF14224">
    <property type="entry name" value="DUF4331"/>
    <property type="match status" value="2"/>
</dbReference>
<dbReference type="InterPro" id="IPR025566">
    <property type="entry name" value="DUF4331"/>
</dbReference>
<evidence type="ECO:0000313" key="2">
    <source>
        <dbReference type="Proteomes" id="UP000509303"/>
    </source>
</evidence>
<reference evidence="1 2" key="1">
    <citation type="submission" date="2020-06" db="EMBL/GenBank/DDBJ databases">
        <title>Genome mining for natural products.</title>
        <authorList>
            <person name="Zhang B."/>
            <person name="Shi J."/>
            <person name="Ge H."/>
        </authorList>
    </citation>
    <scope>NUCLEOTIDE SEQUENCE [LARGE SCALE GENOMIC DNA]</scope>
    <source>
        <strain evidence="1 2">NA00687</strain>
    </source>
</reference>
<name>A0A7H8NCD5_9ACTN</name>
<dbReference type="RefSeq" id="WP_176163722.1">
    <property type="nucleotide sequence ID" value="NZ_CP054929.1"/>
</dbReference>
<dbReference type="Proteomes" id="UP000509303">
    <property type="component" value="Chromosome"/>
</dbReference>
<protein>
    <submittedName>
        <fullName evidence="1">DUF4331 family protein</fullName>
    </submittedName>
</protein>
<sequence>MSHHHDSLLARQDPRLDISDVYVFRGERGTVFVVNVNPLSGTGGFHDDESLYEIKIDTDGDAVEDITYRFTFAPITFAPFSTRGTQRWELRRFDGEAARDRDAEGSVLLRGVTGEPAELVLPAAGAGGDEGPGGGLRAWAGQASDPFWIEGTVVTAVKTGIAQGTAPDLAEFDPARASNIFADTNVHAIVLEVPDADLGGAQEIGFWGVTVLATDAGGWRQINRCATPLLNTLFDLEDPDQHIDFNATEPAEDRERYGAEVRAAVERGAAAAGAVAEPAAHAARVRDLLLPDVLRYEVGTEAHFGVKRRNGRALTDSAPEVMFELVLGRPVTMGLDASAATGVPRETFPYLAPPKAER</sequence>
<dbReference type="EMBL" id="CP054929">
    <property type="protein sequence ID" value="QKW52016.1"/>
    <property type="molecule type" value="Genomic_DNA"/>
</dbReference>
<organism evidence="1 2">
    <name type="scientific">Streptomyces buecherae</name>
    <dbReference type="NCBI Taxonomy" id="2763006"/>
    <lineage>
        <taxon>Bacteria</taxon>
        <taxon>Bacillati</taxon>
        <taxon>Actinomycetota</taxon>
        <taxon>Actinomycetes</taxon>
        <taxon>Kitasatosporales</taxon>
        <taxon>Streptomycetaceae</taxon>
        <taxon>Streptomyces</taxon>
    </lineage>
</organism>
<gene>
    <name evidence="1" type="ORF">HUT08_23605</name>
</gene>
<accession>A0A7H8NCD5</accession>
<proteinExistence type="predicted"/>
<evidence type="ECO:0000313" key="1">
    <source>
        <dbReference type="EMBL" id="QKW52016.1"/>
    </source>
</evidence>
<dbReference type="AlphaFoldDB" id="A0A7H8NCD5"/>